<proteinExistence type="predicted"/>
<dbReference type="SMART" id="SM00830">
    <property type="entry name" value="CM_2"/>
    <property type="match status" value="1"/>
</dbReference>
<dbReference type="Pfam" id="PF01817">
    <property type="entry name" value="CM_2"/>
    <property type="match status" value="1"/>
</dbReference>
<feature type="domain" description="Chorismate mutase" evidence="1">
    <location>
        <begin position="6"/>
        <end position="97"/>
    </location>
</feature>
<dbReference type="Proteomes" id="UP000756530">
    <property type="component" value="Unassembled WGS sequence"/>
</dbReference>
<dbReference type="PROSITE" id="PS51168">
    <property type="entry name" value="CHORISMATE_MUT_2"/>
    <property type="match status" value="1"/>
</dbReference>
<accession>A0ABS6SZ87</accession>
<evidence type="ECO:0000313" key="2">
    <source>
        <dbReference type="EMBL" id="MBV7378291.1"/>
    </source>
</evidence>
<dbReference type="InterPro" id="IPR002701">
    <property type="entry name" value="CM_II_prokaryot"/>
</dbReference>
<organism evidence="2 3">
    <name type="scientific">Maritimibacter dapengensis</name>
    <dbReference type="NCBI Taxonomy" id="2836868"/>
    <lineage>
        <taxon>Bacteria</taxon>
        <taxon>Pseudomonadati</taxon>
        <taxon>Pseudomonadota</taxon>
        <taxon>Alphaproteobacteria</taxon>
        <taxon>Rhodobacterales</taxon>
        <taxon>Roseobacteraceae</taxon>
        <taxon>Maritimibacter</taxon>
    </lineage>
</organism>
<sequence length="104" mass="11542">MTRPHPATLTTLAQLRQGIDAIDEEIMALLGERLAHVDCVVPIKARARIAAAAPSRAAEVYDNARTRAERHGFDPDIAEAMWRVMVEALIAREERVLGREGEDK</sequence>
<reference evidence="2 3" key="1">
    <citation type="submission" date="2021-05" db="EMBL/GenBank/DDBJ databases">
        <title>Culturable bacteria isolated from Daya Bay.</title>
        <authorList>
            <person name="Zheng W."/>
            <person name="Yu S."/>
            <person name="Huang Y."/>
        </authorList>
    </citation>
    <scope>NUCLEOTIDE SEQUENCE [LARGE SCALE GENOMIC DNA]</scope>
    <source>
        <strain evidence="2 3">DP4N28-5</strain>
    </source>
</reference>
<dbReference type="EMBL" id="JAHUZE010000001">
    <property type="protein sequence ID" value="MBV7378291.1"/>
    <property type="molecule type" value="Genomic_DNA"/>
</dbReference>
<dbReference type="PANTHER" id="PTHR38041">
    <property type="entry name" value="CHORISMATE MUTASE"/>
    <property type="match status" value="1"/>
</dbReference>
<dbReference type="InterPro" id="IPR051331">
    <property type="entry name" value="Chorismate_mutase-related"/>
</dbReference>
<evidence type="ECO:0000313" key="3">
    <source>
        <dbReference type="Proteomes" id="UP000756530"/>
    </source>
</evidence>
<name>A0ABS6SZ87_9RHOB</name>
<protein>
    <submittedName>
        <fullName evidence="2">Chorismate mutase</fullName>
    </submittedName>
</protein>
<dbReference type="RefSeq" id="WP_218391192.1">
    <property type="nucleotide sequence ID" value="NZ_JAHUZE010000001.1"/>
</dbReference>
<gene>
    <name evidence="2" type="ORF">KJP28_05095</name>
</gene>
<comment type="caution">
    <text evidence="2">The sequence shown here is derived from an EMBL/GenBank/DDBJ whole genome shotgun (WGS) entry which is preliminary data.</text>
</comment>
<keyword evidence="3" id="KW-1185">Reference proteome</keyword>
<evidence type="ECO:0000259" key="1">
    <source>
        <dbReference type="PROSITE" id="PS51168"/>
    </source>
</evidence>
<dbReference type="PANTHER" id="PTHR38041:SF1">
    <property type="entry name" value="CHORISMATE MUTASE"/>
    <property type="match status" value="1"/>
</dbReference>